<dbReference type="OrthoDB" id="2121828at2759"/>
<dbReference type="PROSITE" id="PS00079">
    <property type="entry name" value="MULTICOPPER_OXIDASE1"/>
    <property type="match status" value="1"/>
</dbReference>
<feature type="domain" description="Plastocyanin-like" evidence="7">
    <location>
        <begin position="152"/>
        <end position="276"/>
    </location>
</feature>
<dbReference type="PANTHER" id="PTHR11709">
    <property type="entry name" value="MULTI-COPPER OXIDASE"/>
    <property type="match status" value="1"/>
</dbReference>
<dbReference type="Pfam" id="PF07731">
    <property type="entry name" value="Cu-oxidase_2"/>
    <property type="match status" value="1"/>
</dbReference>
<organism evidence="10 11">
    <name type="scientific">Massarina eburnea CBS 473.64</name>
    <dbReference type="NCBI Taxonomy" id="1395130"/>
    <lineage>
        <taxon>Eukaryota</taxon>
        <taxon>Fungi</taxon>
        <taxon>Dikarya</taxon>
        <taxon>Ascomycota</taxon>
        <taxon>Pezizomycotina</taxon>
        <taxon>Dothideomycetes</taxon>
        <taxon>Pleosporomycetidae</taxon>
        <taxon>Pleosporales</taxon>
        <taxon>Massarineae</taxon>
        <taxon>Massarinaceae</taxon>
        <taxon>Massarina</taxon>
    </lineage>
</organism>
<dbReference type="Pfam" id="PF07732">
    <property type="entry name" value="Cu-oxidase_3"/>
    <property type="match status" value="1"/>
</dbReference>
<dbReference type="InterPro" id="IPR008972">
    <property type="entry name" value="Cupredoxin"/>
</dbReference>
<name>A0A6A6RTG7_9PLEO</name>
<comment type="similarity">
    <text evidence="1">Belongs to the multicopper oxidase family.</text>
</comment>
<evidence type="ECO:0000256" key="4">
    <source>
        <dbReference type="ARBA" id="ARBA00023002"/>
    </source>
</evidence>
<keyword evidence="5" id="KW-0186">Copper</keyword>
<dbReference type="GO" id="GO:0033573">
    <property type="term" value="C:high-affinity iron permease complex"/>
    <property type="evidence" value="ECO:0007669"/>
    <property type="project" value="TreeGrafter"/>
</dbReference>
<feature type="signal peptide" evidence="6">
    <location>
        <begin position="1"/>
        <end position="17"/>
    </location>
</feature>
<keyword evidence="4" id="KW-0560">Oxidoreductase</keyword>
<dbReference type="InterPro" id="IPR001117">
    <property type="entry name" value="Cu-oxidase_2nd"/>
</dbReference>
<evidence type="ECO:0000259" key="7">
    <source>
        <dbReference type="Pfam" id="PF00394"/>
    </source>
</evidence>
<evidence type="ECO:0000259" key="8">
    <source>
        <dbReference type="Pfam" id="PF07731"/>
    </source>
</evidence>
<keyword evidence="3 6" id="KW-0732">Signal</keyword>
<dbReference type="InterPro" id="IPR011706">
    <property type="entry name" value="Cu-oxidase_C"/>
</dbReference>
<feature type="domain" description="Plastocyanin-like" evidence="9">
    <location>
        <begin position="26"/>
        <end position="140"/>
    </location>
</feature>
<dbReference type="CDD" id="cd13877">
    <property type="entry name" value="CuRO_2_Fet3p_like"/>
    <property type="match status" value="1"/>
</dbReference>
<dbReference type="GO" id="GO:0033215">
    <property type="term" value="P:reductive iron assimilation"/>
    <property type="evidence" value="ECO:0007669"/>
    <property type="project" value="TreeGrafter"/>
</dbReference>
<dbReference type="Pfam" id="PF00394">
    <property type="entry name" value="Cu-oxidase"/>
    <property type="match status" value="1"/>
</dbReference>
<evidence type="ECO:0000313" key="10">
    <source>
        <dbReference type="EMBL" id="KAF2637314.1"/>
    </source>
</evidence>
<evidence type="ECO:0000256" key="2">
    <source>
        <dbReference type="ARBA" id="ARBA00022723"/>
    </source>
</evidence>
<evidence type="ECO:0000313" key="11">
    <source>
        <dbReference type="Proteomes" id="UP000799753"/>
    </source>
</evidence>
<accession>A0A6A6RTG7</accession>
<dbReference type="InterPro" id="IPR033138">
    <property type="entry name" value="Cu_oxidase_CS"/>
</dbReference>
<dbReference type="AlphaFoldDB" id="A0A6A6RTG7"/>
<dbReference type="SUPFAM" id="SSF49503">
    <property type="entry name" value="Cupredoxins"/>
    <property type="match status" value="3"/>
</dbReference>
<reference evidence="10" key="1">
    <citation type="journal article" date="2020" name="Stud. Mycol.">
        <title>101 Dothideomycetes genomes: a test case for predicting lifestyles and emergence of pathogens.</title>
        <authorList>
            <person name="Haridas S."/>
            <person name="Albert R."/>
            <person name="Binder M."/>
            <person name="Bloem J."/>
            <person name="Labutti K."/>
            <person name="Salamov A."/>
            <person name="Andreopoulos B."/>
            <person name="Baker S."/>
            <person name="Barry K."/>
            <person name="Bills G."/>
            <person name="Bluhm B."/>
            <person name="Cannon C."/>
            <person name="Castanera R."/>
            <person name="Culley D."/>
            <person name="Daum C."/>
            <person name="Ezra D."/>
            <person name="Gonzalez J."/>
            <person name="Henrissat B."/>
            <person name="Kuo A."/>
            <person name="Liang C."/>
            <person name="Lipzen A."/>
            <person name="Lutzoni F."/>
            <person name="Magnuson J."/>
            <person name="Mondo S."/>
            <person name="Nolan M."/>
            <person name="Ohm R."/>
            <person name="Pangilinan J."/>
            <person name="Park H.-J."/>
            <person name="Ramirez L."/>
            <person name="Alfaro M."/>
            <person name="Sun H."/>
            <person name="Tritt A."/>
            <person name="Yoshinaga Y."/>
            <person name="Zwiers L.-H."/>
            <person name="Turgeon B."/>
            <person name="Goodwin S."/>
            <person name="Spatafora J."/>
            <person name="Crous P."/>
            <person name="Grigoriev I."/>
        </authorList>
    </citation>
    <scope>NUCLEOTIDE SEQUENCE</scope>
    <source>
        <strain evidence="10">CBS 473.64</strain>
    </source>
</reference>
<protein>
    <submittedName>
        <fullName evidence="10">Multicopper oxidase 1</fullName>
    </submittedName>
</protein>
<dbReference type="GO" id="GO:0005507">
    <property type="term" value="F:copper ion binding"/>
    <property type="evidence" value="ECO:0007669"/>
    <property type="project" value="InterPro"/>
</dbReference>
<evidence type="ECO:0000256" key="5">
    <source>
        <dbReference type="ARBA" id="ARBA00023008"/>
    </source>
</evidence>
<dbReference type="CDD" id="cd13851">
    <property type="entry name" value="CuRO_1_Fet3p"/>
    <property type="match status" value="1"/>
</dbReference>
<feature type="domain" description="Plastocyanin-like" evidence="8">
    <location>
        <begin position="369"/>
        <end position="499"/>
    </location>
</feature>
<gene>
    <name evidence="10" type="ORF">P280DRAFT_500877</name>
</gene>
<dbReference type="GO" id="GO:0004322">
    <property type="term" value="F:ferroxidase activity"/>
    <property type="evidence" value="ECO:0007669"/>
    <property type="project" value="TreeGrafter"/>
</dbReference>
<evidence type="ECO:0000256" key="3">
    <source>
        <dbReference type="ARBA" id="ARBA00022729"/>
    </source>
</evidence>
<dbReference type="InterPro" id="IPR045087">
    <property type="entry name" value="Cu-oxidase_fam"/>
</dbReference>
<sequence length="562" mass="60566">MLRSLLFAGFLLSPSWAATVTYNFNIGWVTAAPDGYSRPVIGINGQWPIPTIEANVGDTVVVNVQNNLGNETTSLHFHGMYQQGTNAYDGPVGVAQCPIAPGSSFTYTFIANPAGTHWYHSHDRGQYPDGLRGKMIIHDPTWEASLNIDQQIYLTMSDWYHTQMPTLLATQYLSTSNLVGSIPSPNSYLFNDTNAPLKFTFQPKKRYLIRLVNVGALTCAYFHIDSYKMSVVAVDGVPVNPSSTDTILVCAGQSYDIIVVGASNPTSSVQYIVKMSTDMLTSDFPSASSTTIIGNVVYLINGLLTSLITGLFSAITTSWTASVVLDDYTLVPTDNLALYTNPTNKIHYATNQTYFSGIGTRIMVGDEPYVEPKVPSLFTALTTGTAALNASTYGPGVVPHILKSNEVVQIYMENSQPYPHPMHLHGHDFQLAGRGAGSWDGTDASLRKTPMRRDTVTIPANGYIVIRFIANNPGVWFFHCHIDWHLVGGMASTIIEAPDVLQSQQSVPVAAQGICSGVGQASSGNCAAQSGAITAAAASQQCNTIYNVQSSNMGALVSSNTK</sequence>
<dbReference type="EMBL" id="MU006794">
    <property type="protein sequence ID" value="KAF2637314.1"/>
    <property type="molecule type" value="Genomic_DNA"/>
</dbReference>
<dbReference type="Proteomes" id="UP000799753">
    <property type="component" value="Unassembled WGS sequence"/>
</dbReference>
<evidence type="ECO:0000259" key="9">
    <source>
        <dbReference type="Pfam" id="PF07732"/>
    </source>
</evidence>
<proteinExistence type="inferred from homology"/>
<evidence type="ECO:0000256" key="1">
    <source>
        <dbReference type="ARBA" id="ARBA00010609"/>
    </source>
</evidence>
<keyword evidence="11" id="KW-1185">Reference proteome</keyword>
<dbReference type="InterPro" id="IPR044130">
    <property type="entry name" value="CuRO_2_Fet3-like"/>
</dbReference>
<keyword evidence="2" id="KW-0479">Metal-binding</keyword>
<dbReference type="InterPro" id="IPR002355">
    <property type="entry name" value="Cu_oxidase_Cu_BS"/>
</dbReference>
<dbReference type="GO" id="GO:0010106">
    <property type="term" value="P:cellular response to iron ion starvation"/>
    <property type="evidence" value="ECO:0007669"/>
    <property type="project" value="TreeGrafter"/>
</dbReference>
<dbReference type="PROSITE" id="PS00080">
    <property type="entry name" value="MULTICOPPER_OXIDASE2"/>
    <property type="match status" value="1"/>
</dbReference>
<dbReference type="Gene3D" id="2.60.40.420">
    <property type="entry name" value="Cupredoxins - blue copper proteins"/>
    <property type="match status" value="3"/>
</dbReference>
<evidence type="ECO:0000256" key="6">
    <source>
        <dbReference type="SAM" id="SignalP"/>
    </source>
</evidence>
<feature type="chain" id="PRO_5025514599" evidence="6">
    <location>
        <begin position="18"/>
        <end position="562"/>
    </location>
</feature>
<dbReference type="InterPro" id="IPR011707">
    <property type="entry name" value="Cu-oxidase-like_N"/>
</dbReference>
<dbReference type="PANTHER" id="PTHR11709:SF361">
    <property type="entry name" value="IRON TRANSPORT MULTICOPPER OXIDASE FET3"/>
    <property type="match status" value="1"/>
</dbReference>